<sequence length="358" mass="40090">MSIGDGGGGDAAAAVAVRRPNQTITYKPSEEEPSLVAVSPLRQSPPAVHIAGKVDSQVIYVEKQNMLCVIAELGSGQPMATHYNNKAKDCMMGICKSHQKLQSAEWLVKLFNIRFNRDWKKIEAFVGSKTFIQIHSSTQEIFYEGPEEWKNGVPCYWSIESSSALLEHGNVVRSDSLSVPRNELLVQLCRLGLTGNRQDAKYFKSFVSIILACLSFIMTVESFLHYGKKVLKRPCVTTSSISSLTKSSPSKFADCFNFRWFYAGVSDDVGLAGFTMTNETTPQVRQKQGKPVRVMLDFAQVYSFIGSFFDPNASDHHFQRLKQMDPVNVDTVLMLIKNPTVNLRSPEFENHRRLISSQ</sequence>
<keyword evidence="2" id="KW-1185">Reference proteome</keyword>
<dbReference type="Pfam" id="PF24904">
    <property type="entry name" value="RVE6"/>
    <property type="match status" value="1"/>
</dbReference>
<organism evidence="1 2">
    <name type="scientific">Forsythia ovata</name>
    <dbReference type="NCBI Taxonomy" id="205694"/>
    <lineage>
        <taxon>Eukaryota</taxon>
        <taxon>Viridiplantae</taxon>
        <taxon>Streptophyta</taxon>
        <taxon>Embryophyta</taxon>
        <taxon>Tracheophyta</taxon>
        <taxon>Spermatophyta</taxon>
        <taxon>Magnoliopsida</taxon>
        <taxon>eudicotyledons</taxon>
        <taxon>Gunneridae</taxon>
        <taxon>Pentapetalae</taxon>
        <taxon>asterids</taxon>
        <taxon>lamiids</taxon>
        <taxon>Lamiales</taxon>
        <taxon>Oleaceae</taxon>
        <taxon>Forsythieae</taxon>
        <taxon>Forsythia</taxon>
    </lineage>
</organism>
<dbReference type="EMBL" id="JBFOLJ010000014">
    <property type="protein sequence ID" value="KAL2478734.1"/>
    <property type="molecule type" value="Genomic_DNA"/>
</dbReference>
<comment type="caution">
    <text evidence="1">The sequence shown here is derived from an EMBL/GenBank/DDBJ whole genome shotgun (WGS) entry which is preliminary data.</text>
</comment>
<reference evidence="2" key="1">
    <citation type="submission" date="2024-07" db="EMBL/GenBank/DDBJ databases">
        <title>Two chromosome-level genome assemblies of Korean endemic species Abeliophyllum distichum and Forsythia ovata (Oleaceae).</title>
        <authorList>
            <person name="Jang H."/>
        </authorList>
    </citation>
    <scope>NUCLEOTIDE SEQUENCE [LARGE SCALE GENOMIC DNA]</scope>
</reference>
<protein>
    <submittedName>
        <fullName evidence="1">Protein REVEILLE 6-like</fullName>
    </submittedName>
</protein>
<dbReference type="AlphaFoldDB" id="A0ABD1QUV8"/>
<dbReference type="Proteomes" id="UP001604277">
    <property type="component" value="Unassembled WGS sequence"/>
</dbReference>
<evidence type="ECO:0000313" key="2">
    <source>
        <dbReference type="Proteomes" id="UP001604277"/>
    </source>
</evidence>
<proteinExistence type="predicted"/>
<gene>
    <name evidence="1" type="ORF">Fot_47748</name>
</gene>
<evidence type="ECO:0000313" key="1">
    <source>
        <dbReference type="EMBL" id="KAL2478734.1"/>
    </source>
</evidence>
<accession>A0ABD1QUV8</accession>
<name>A0ABD1QUV8_9LAMI</name>